<dbReference type="SUPFAM" id="SSF51120">
    <property type="entry name" value="beta-Roll"/>
    <property type="match status" value="1"/>
</dbReference>
<dbReference type="GO" id="GO:0005509">
    <property type="term" value="F:calcium ion binding"/>
    <property type="evidence" value="ECO:0007669"/>
    <property type="project" value="InterPro"/>
</dbReference>
<protein>
    <recommendedName>
        <fullName evidence="3">Calcium-binding protein</fullName>
    </recommendedName>
</protein>
<dbReference type="Pfam" id="PF00353">
    <property type="entry name" value="HemolysinCabind"/>
    <property type="match status" value="1"/>
</dbReference>
<dbReference type="AlphaFoldDB" id="A0A935TF55"/>
<dbReference type="PROSITE" id="PS00330">
    <property type="entry name" value="HEMOLYSIN_CALCIUM"/>
    <property type="match status" value="2"/>
</dbReference>
<accession>A0A935TF55</accession>
<evidence type="ECO:0000313" key="2">
    <source>
        <dbReference type="Proteomes" id="UP000706151"/>
    </source>
</evidence>
<sequence length="93" mass="9180">MGGSNNDTLSGGGGEDTLIGGLGSDTLTGGANNDIFKFITPSDGADTITDFSKGLFAANDLIQIVGPNFGLVAGQLITLRTGSSSVQSVGTNA</sequence>
<proteinExistence type="predicted"/>
<name>A0A935TF55_9PROT</name>
<reference evidence="1 2" key="1">
    <citation type="submission" date="2020-10" db="EMBL/GenBank/DDBJ databases">
        <title>Connecting structure to function with the recovery of over 1000 high-quality activated sludge metagenome-assembled genomes encoding full-length rRNA genes using long-read sequencing.</title>
        <authorList>
            <person name="Singleton C.M."/>
            <person name="Petriglieri F."/>
            <person name="Kristensen J.M."/>
            <person name="Kirkegaard R.H."/>
            <person name="Michaelsen T.Y."/>
            <person name="Andersen M.H."/>
            <person name="Karst S.M."/>
            <person name="Dueholm M.S."/>
            <person name="Nielsen P.H."/>
            <person name="Albertsen M."/>
        </authorList>
    </citation>
    <scope>NUCLEOTIDE SEQUENCE [LARGE SCALE GENOMIC DNA]</scope>
    <source>
        <strain evidence="1">Fred_18-Q3-R57-64_BAT3C.720</strain>
    </source>
</reference>
<gene>
    <name evidence="1" type="ORF">IPK02_20755</name>
</gene>
<evidence type="ECO:0008006" key="3">
    <source>
        <dbReference type="Google" id="ProtNLM"/>
    </source>
</evidence>
<dbReference type="InterPro" id="IPR018511">
    <property type="entry name" value="Hemolysin-typ_Ca-bd_CS"/>
</dbReference>
<dbReference type="EMBL" id="JADJOT010000012">
    <property type="protein sequence ID" value="MBK7956177.1"/>
    <property type="molecule type" value="Genomic_DNA"/>
</dbReference>
<dbReference type="Proteomes" id="UP000706151">
    <property type="component" value="Unassembled WGS sequence"/>
</dbReference>
<dbReference type="Gene3D" id="2.150.10.10">
    <property type="entry name" value="Serralysin-like metalloprotease, C-terminal"/>
    <property type="match status" value="1"/>
</dbReference>
<evidence type="ECO:0000313" key="1">
    <source>
        <dbReference type="EMBL" id="MBK7956177.1"/>
    </source>
</evidence>
<dbReference type="PRINTS" id="PR00313">
    <property type="entry name" value="CABNDNGRPT"/>
</dbReference>
<organism evidence="1 2">
    <name type="scientific">Candidatus Accumulibacter affinis</name>
    <dbReference type="NCBI Taxonomy" id="2954384"/>
    <lineage>
        <taxon>Bacteria</taxon>
        <taxon>Pseudomonadati</taxon>
        <taxon>Pseudomonadota</taxon>
        <taxon>Betaproteobacteria</taxon>
        <taxon>Candidatus Accumulibacter</taxon>
    </lineage>
</organism>
<dbReference type="InterPro" id="IPR001343">
    <property type="entry name" value="Hemolysn_Ca-bd"/>
</dbReference>
<dbReference type="InterPro" id="IPR011049">
    <property type="entry name" value="Serralysin-like_metalloprot_C"/>
</dbReference>
<comment type="caution">
    <text evidence="1">The sequence shown here is derived from an EMBL/GenBank/DDBJ whole genome shotgun (WGS) entry which is preliminary data.</text>
</comment>